<feature type="region of interest" description="Disordered" evidence="1">
    <location>
        <begin position="1"/>
        <end position="36"/>
    </location>
</feature>
<dbReference type="RefSeq" id="WP_284235392.1">
    <property type="nucleotide sequence ID" value="NZ_BSUL01000001.1"/>
</dbReference>
<organism evidence="2 3">
    <name type="scientific">Arenivirga flava</name>
    <dbReference type="NCBI Taxonomy" id="1930060"/>
    <lineage>
        <taxon>Bacteria</taxon>
        <taxon>Bacillati</taxon>
        <taxon>Actinomycetota</taxon>
        <taxon>Actinomycetes</taxon>
        <taxon>Micrococcales</taxon>
        <taxon>Microbacteriaceae</taxon>
        <taxon>Arenivirga</taxon>
    </lineage>
</organism>
<gene>
    <name evidence="2" type="ORF">GCM10025874_18970</name>
</gene>
<dbReference type="Proteomes" id="UP001157160">
    <property type="component" value="Unassembled WGS sequence"/>
</dbReference>
<proteinExistence type="predicted"/>
<evidence type="ECO:0000313" key="2">
    <source>
        <dbReference type="EMBL" id="GMA28644.1"/>
    </source>
</evidence>
<feature type="compositionally biased region" description="Basic and acidic residues" evidence="1">
    <location>
        <begin position="158"/>
        <end position="177"/>
    </location>
</feature>
<keyword evidence="3" id="KW-1185">Reference proteome</keyword>
<evidence type="ECO:0000256" key="1">
    <source>
        <dbReference type="SAM" id="MobiDB-lite"/>
    </source>
</evidence>
<sequence length="185" mass="19780">MVDDDRPGREPELRRLEGGRGGEGERVWAAAEGDVHGGDGAFIRFVVVVPAHDVLAGEQPLQRDPHGEPHLGDGGMQRRSDRVGHAGNGIGVQSPPRSPDPHSPAPNPIADCQPHRRLPTPSPIAKRRRSAPDPGRACRVQRRTQPGGVESPSFGKRGQREGRAREGRAGLVRHERVGGMSGSAT</sequence>
<dbReference type="AlphaFoldDB" id="A0AA37UE94"/>
<feature type="compositionally biased region" description="Pro residues" evidence="1">
    <location>
        <begin position="96"/>
        <end position="107"/>
    </location>
</feature>
<name>A0AA37UE94_9MICO</name>
<feature type="compositionally biased region" description="Basic and acidic residues" evidence="1">
    <location>
        <begin position="61"/>
        <end position="84"/>
    </location>
</feature>
<feature type="region of interest" description="Disordered" evidence="1">
    <location>
        <begin position="56"/>
        <end position="185"/>
    </location>
</feature>
<protein>
    <submittedName>
        <fullName evidence="2">Uncharacterized protein</fullName>
    </submittedName>
</protein>
<dbReference type="EMBL" id="BSUL01000001">
    <property type="protein sequence ID" value="GMA28644.1"/>
    <property type="molecule type" value="Genomic_DNA"/>
</dbReference>
<comment type="caution">
    <text evidence="2">The sequence shown here is derived from an EMBL/GenBank/DDBJ whole genome shotgun (WGS) entry which is preliminary data.</text>
</comment>
<reference evidence="2 3" key="1">
    <citation type="journal article" date="2014" name="Int. J. Syst. Evol. Microbiol.">
        <title>Complete genome sequence of Corynebacterium casei LMG S-19264T (=DSM 44701T), isolated from a smear-ripened cheese.</title>
        <authorList>
            <consortium name="US DOE Joint Genome Institute (JGI-PGF)"/>
            <person name="Walter F."/>
            <person name="Albersmeier A."/>
            <person name="Kalinowski J."/>
            <person name="Ruckert C."/>
        </authorList>
    </citation>
    <scope>NUCLEOTIDE SEQUENCE [LARGE SCALE GENOMIC DNA]</scope>
    <source>
        <strain evidence="2 3">NBRC 112289</strain>
    </source>
</reference>
<feature type="compositionally biased region" description="Basic and acidic residues" evidence="1">
    <location>
        <begin position="1"/>
        <end position="26"/>
    </location>
</feature>
<accession>A0AA37UE94</accession>
<evidence type="ECO:0000313" key="3">
    <source>
        <dbReference type="Proteomes" id="UP001157160"/>
    </source>
</evidence>